<dbReference type="eggNOG" id="ENOG502QSF5">
    <property type="taxonomic scope" value="Eukaryota"/>
</dbReference>
<dbReference type="SUPFAM" id="SSF53335">
    <property type="entry name" value="S-adenosyl-L-methionine-dependent methyltransferases"/>
    <property type="match status" value="1"/>
</dbReference>
<dbReference type="AlphaFoldDB" id="F0YPH4"/>
<name>F0YPH4_AURAN</name>
<dbReference type="OMA" id="LWCGDFF"/>
<dbReference type="InParanoid" id="F0YPH4"/>
<protein>
    <recommendedName>
        <fullName evidence="6">Thiopurine S-methyltransferase</fullName>
    </recommendedName>
</protein>
<keyword evidence="5" id="KW-1185">Reference proteome</keyword>
<evidence type="ECO:0008006" key="6">
    <source>
        <dbReference type="Google" id="ProtNLM"/>
    </source>
</evidence>
<keyword evidence="1" id="KW-0489">Methyltransferase</keyword>
<evidence type="ECO:0000313" key="5">
    <source>
        <dbReference type="Proteomes" id="UP000002729"/>
    </source>
</evidence>
<dbReference type="InterPro" id="IPR029063">
    <property type="entry name" value="SAM-dependent_MTases_sf"/>
</dbReference>
<dbReference type="PANTHER" id="PTHR10259">
    <property type="entry name" value="THIOPURINE S-METHYLTRANSFERASE"/>
    <property type="match status" value="1"/>
</dbReference>
<dbReference type="RefSeq" id="XP_009042314.1">
    <property type="nucleotide sequence ID" value="XM_009044066.1"/>
</dbReference>
<keyword evidence="3" id="KW-0949">S-adenosyl-L-methionine</keyword>
<sequence>MAQAQQEQCAEDRLARWRKKWDAKATNFHLDEEHPVLTRHAPPLASGARVLLPLCGKSLDLAALADRGFDVVGVDGCAGALDAFASEHGGNVEPGPNHLSVVRLPSTRTVGFKVGDFLGLAPGDLGGRFDGAFDRGGLVAVEPADRRAYAATLADLVRGWVLLVAVEHPPFDGGKLGPPFAVPEDAVHELFDGAFDVALLEREDRIDAEPAWRERGCDAFFETSYLLRRRQ</sequence>
<evidence type="ECO:0000256" key="3">
    <source>
        <dbReference type="ARBA" id="ARBA00022691"/>
    </source>
</evidence>
<evidence type="ECO:0000313" key="4">
    <source>
        <dbReference type="EMBL" id="EGB02988.1"/>
    </source>
</evidence>
<proteinExistence type="predicted"/>
<dbReference type="GeneID" id="20221473"/>
<evidence type="ECO:0000256" key="1">
    <source>
        <dbReference type="ARBA" id="ARBA00022603"/>
    </source>
</evidence>
<gene>
    <name evidence="4" type="ORF">AURANDRAFT_34650</name>
</gene>
<accession>F0YPH4</accession>
<dbReference type="KEGG" id="aaf:AURANDRAFT_34650"/>
<dbReference type="GO" id="GO:0008119">
    <property type="term" value="F:thiopurine S-methyltransferase activity"/>
    <property type="evidence" value="ECO:0007669"/>
    <property type="project" value="TreeGrafter"/>
</dbReference>
<dbReference type="GO" id="GO:0032259">
    <property type="term" value="P:methylation"/>
    <property type="evidence" value="ECO:0007669"/>
    <property type="project" value="UniProtKB-KW"/>
</dbReference>
<dbReference type="Gene3D" id="3.40.50.150">
    <property type="entry name" value="Vaccinia Virus protein VP39"/>
    <property type="match status" value="1"/>
</dbReference>
<keyword evidence="2" id="KW-0808">Transferase</keyword>
<reference evidence="4 5" key="1">
    <citation type="journal article" date="2011" name="Proc. Natl. Acad. Sci. U.S.A.">
        <title>Niche of harmful alga Aureococcus anophagefferens revealed through ecogenomics.</title>
        <authorList>
            <person name="Gobler C.J."/>
            <person name="Berry D.L."/>
            <person name="Dyhrman S.T."/>
            <person name="Wilhelm S.W."/>
            <person name="Salamov A."/>
            <person name="Lobanov A.V."/>
            <person name="Zhang Y."/>
            <person name="Collier J.L."/>
            <person name="Wurch L.L."/>
            <person name="Kustka A.B."/>
            <person name="Dill B.D."/>
            <person name="Shah M."/>
            <person name="VerBerkmoes N.C."/>
            <person name="Kuo A."/>
            <person name="Terry A."/>
            <person name="Pangilinan J."/>
            <person name="Lindquist E.A."/>
            <person name="Lucas S."/>
            <person name="Paulsen I.T."/>
            <person name="Hattenrath-Lehmann T.K."/>
            <person name="Talmage S.C."/>
            <person name="Walker E.A."/>
            <person name="Koch F."/>
            <person name="Burson A.M."/>
            <person name="Marcoval M.A."/>
            <person name="Tang Y.Z."/>
            <person name="Lecleir G.R."/>
            <person name="Coyne K.J."/>
            <person name="Berg G.M."/>
            <person name="Bertrand E.M."/>
            <person name="Saito M.A."/>
            <person name="Gladyshev V.N."/>
            <person name="Grigoriev I.V."/>
        </authorList>
    </citation>
    <scope>NUCLEOTIDE SEQUENCE [LARGE SCALE GENOMIC DNA]</scope>
    <source>
        <strain evidence="5">CCMP 1984</strain>
    </source>
</reference>
<evidence type="ECO:0000256" key="2">
    <source>
        <dbReference type="ARBA" id="ARBA00022679"/>
    </source>
</evidence>
<dbReference type="OrthoDB" id="276151at2759"/>
<dbReference type="Proteomes" id="UP000002729">
    <property type="component" value="Unassembled WGS sequence"/>
</dbReference>
<dbReference type="PROSITE" id="PS51585">
    <property type="entry name" value="SAM_MT_TPMT"/>
    <property type="match status" value="1"/>
</dbReference>
<dbReference type="PANTHER" id="PTHR10259:SF11">
    <property type="entry name" value="THIOPURINE S-METHYLTRANSFERASE"/>
    <property type="match status" value="1"/>
</dbReference>
<dbReference type="Pfam" id="PF05724">
    <property type="entry name" value="TPMT"/>
    <property type="match status" value="1"/>
</dbReference>
<dbReference type="InterPro" id="IPR008854">
    <property type="entry name" value="TPMT"/>
</dbReference>
<dbReference type="EMBL" id="GL833226">
    <property type="protein sequence ID" value="EGB02988.1"/>
    <property type="molecule type" value="Genomic_DNA"/>
</dbReference>
<organism evidence="5">
    <name type="scientific">Aureococcus anophagefferens</name>
    <name type="common">Harmful bloom alga</name>
    <dbReference type="NCBI Taxonomy" id="44056"/>
    <lineage>
        <taxon>Eukaryota</taxon>
        <taxon>Sar</taxon>
        <taxon>Stramenopiles</taxon>
        <taxon>Ochrophyta</taxon>
        <taxon>Pelagophyceae</taxon>
        <taxon>Pelagomonadales</taxon>
        <taxon>Pelagomonadaceae</taxon>
        <taxon>Aureococcus</taxon>
    </lineage>
</organism>